<keyword evidence="5 6" id="KW-0472">Membrane</keyword>
<dbReference type="InterPro" id="IPR003838">
    <property type="entry name" value="ABC3_permease_C"/>
</dbReference>
<keyword evidence="3 6" id="KW-0812">Transmembrane</keyword>
<organism evidence="9 10">
    <name type="scientific">Candidatus Cryptobacteroides faecipullorum</name>
    <dbReference type="NCBI Taxonomy" id="2840764"/>
    <lineage>
        <taxon>Bacteria</taxon>
        <taxon>Pseudomonadati</taxon>
        <taxon>Bacteroidota</taxon>
        <taxon>Bacteroidia</taxon>
        <taxon>Bacteroidales</taxon>
        <taxon>Candidatus Cryptobacteroides</taxon>
    </lineage>
</organism>
<feature type="transmembrane region" description="Helical" evidence="6">
    <location>
        <begin position="21"/>
        <end position="41"/>
    </location>
</feature>
<comment type="subcellular location">
    <subcellularLocation>
        <location evidence="1">Cell membrane</location>
        <topology evidence="1">Multi-pass membrane protein</topology>
    </subcellularLocation>
</comment>
<evidence type="ECO:0000256" key="1">
    <source>
        <dbReference type="ARBA" id="ARBA00004651"/>
    </source>
</evidence>
<feature type="domain" description="ABC3 transporter permease C-terminal" evidence="7">
    <location>
        <begin position="658"/>
        <end position="764"/>
    </location>
</feature>
<dbReference type="Pfam" id="PF12704">
    <property type="entry name" value="MacB_PCD"/>
    <property type="match status" value="1"/>
</dbReference>
<protein>
    <recommendedName>
        <fullName evidence="11">FtsX-like permease family protein</fullName>
    </recommendedName>
</protein>
<feature type="transmembrane region" description="Helical" evidence="6">
    <location>
        <begin position="279"/>
        <end position="300"/>
    </location>
</feature>
<dbReference type="GO" id="GO:0022857">
    <property type="term" value="F:transmembrane transporter activity"/>
    <property type="evidence" value="ECO:0007669"/>
    <property type="project" value="TreeGrafter"/>
</dbReference>
<reference evidence="9" key="1">
    <citation type="submission" date="2020-10" db="EMBL/GenBank/DDBJ databases">
        <authorList>
            <person name="Gilroy R."/>
        </authorList>
    </citation>
    <scope>NUCLEOTIDE SEQUENCE</scope>
    <source>
        <strain evidence="9">B1-15692</strain>
    </source>
</reference>
<evidence type="ECO:0008006" key="11">
    <source>
        <dbReference type="Google" id="ProtNLM"/>
    </source>
</evidence>
<feature type="transmembrane region" description="Helical" evidence="6">
    <location>
        <begin position="656"/>
        <end position="675"/>
    </location>
</feature>
<feature type="transmembrane region" description="Helical" evidence="6">
    <location>
        <begin position="369"/>
        <end position="395"/>
    </location>
</feature>
<dbReference type="EMBL" id="JADIMH010000029">
    <property type="protein sequence ID" value="MBO8467122.1"/>
    <property type="molecule type" value="Genomic_DNA"/>
</dbReference>
<dbReference type="Proteomes" id="UP000823660">
    <property type="component" value="Unassembled WGS sequence"/>
</dbReference>
<dbReference type="InterPro" id="IPR050250">
    <property type="entry name" value="Macrolide_Exporter_MacB"/>
</dbReference>
<reference evidence="9" key="2">
    <citation type="journal article" date="2021" name="PeerJ">
        <title>Extensive microbial diversity within the chicken gut microbiome revealed by metagenomics and culture.</title>
        <authorList>
            <person name="Gilroy R."/>
            <person name="Ravi A."/>
            <person name="Getino M."/>
            <person name="Pursley I."/>
            <person name="Horton D.L."/>
            <person name="Alikhan N.F."/>
            <person name="Baker D."/>
            <person name="Gharbi K."/>
            <person name="Hall N."/>
            <person name="Watson M."/>
            <person name="Adriaenssens E.M."/>
            <person name="Foster-Nyarko E."/>
            <person name="Jarju S."/>
            <person name="Secka A."/>
            <person name="Antonio M."/>
            <person name="Oren A."/>
            <person name="Chaudhuri R.R."/>
            <person name="La Ragione R."/>
            <person name="Hildebrand F."/>
            <person name="Pallen M.J."/>
        </authorList>
    </citation>
    <scope>NUCLEOTIDE SEQUENCE</scope>
    <source>
        <strain evidence="9">B1-15692</strain>
    </source>
</reference>
<dbReference type="Pfam" id="PF02687">
    <property type="entry name" value="FtsX"/>
    <property type="match status" value="2"/>
</dbReference>
<evidence type="ECO:0000256" key="5">
    <source>
        <dbReference type="ARBA" id="ARBA00023136"/>
    </source>
</evidence>
<evidence type="ECO:0000259" key="8">
    <source>
        <dbReference type="Pfam" id="PF12704"/>
    </source>
</evidence>
<evidence type="ECO:0000313" key="9">
    <source>
        <dbReference type="EMBL" id="MBO8467122.1"/>
    </source>
</evidence>
<feature type="domain" description="MacB-like periplasmic core" evidence="8">
    <location>
        <begin position="62"/>
        <end position="239"/>
    </location>
</feature>
<sequence length="778" mass="85365">MYGLTYALKHIVQRKWDSLMKVISLASGIIVGMVLIARIAFDLSYDCWIPDAGCLYRIQSLFTTQTGTDQAETSDYGNTVQPVAPTAAIEIPGVEAGTSIWKAGGRVVFHSSGRYETEAIYADTSLFSTIGLEILEGDESGLGIQDNAFLSESLAKAIFGDTGPCCGRTVFTDKAMQKAKTVAGVFRDIPENSHLDFNLVLSPTGEIPWDYCWDSRDGFTGYIRLSPEADPDEVNKALPEMMHRHMDMKLQSDMGYSFSGYIKPVTGLHTSESETRQSIIIMGIFVILLLAAVSLNYVLMSVSSLDSRARNTAVSKCMGASSGSIFRSILWETAILVATVVILGILVLYTGKDMIEYLTGMPFKAMFSAWQITGYAAACLAVIAIAGLVPARIFSSVPAMDVFRNDAREHAAWKRLLMFSQILCSAFIAGFMFMAVSQYRFISGKNMGYDPDRLAYCRLDSISHSDRQMLKDELLRNPWIEKVTFSENIPVRKFNGMQLIDPDTGESVSTCRYTFADTDFISTSGIRIIEGSDIPGEISDPAPALVNRSFVRMLGWEESPIGKSLPDNGMTICGVFDDFIVQSVLTDQDPVCLLPLPEAFTDVFITLRLKDMSPEILSNTENLLRKLSPGNDIVLSTYRADIHASYRDTERFRNSVSFAAAFMLVITLTGLLGYISDEMRRKRKETAVRKVNGATVSDIERTVLKDIGAVSVPAVLGGLVLAYIATGVWLQNFPERTGTGIPGFAATGAVLLFIILSFAAARALAAARENPTKYLRGE</sequence>
<feature type="transmembrane region" description="Helical" evidence="6">
    <location>
        <begin position="416"/>
        <end position="436"/>
    </location>
</feature>
<keyword evidence="4 6" id="KW-1133">Transmembrane helix</keyword>
<evidence type="ECO:0000256" key="2">
    <source>
        <dbReference type="ARBA" id="ARBA00022475"/>
    </source>
</evidence>
<feature type="transmembrane region" description="Helical" evidence="6">
    <location>
        <begin position="707"/>
        <end position="729"/>
    </location>
</feature>
<evidence type="ECO:0000256" key="6">
    <source>
        <dbReference type="SAM" id="Phobius"/>
    </source>
</evidence>
<accession>A0A9D9I707</accession>
<feature type="transmembrane region" description="Helical" evidence="6">
    <location>
        <begin position="329"/>
        <end position="349"/>
    </location>
</feature>
<comment type="caution">
    <text evidence="9">The sequence shown here is derived from an EMBL/GenBank/DDBJ whole genome shotgun (WGS) entry which is preliminary data.</text>
</comment>
<evidence type="ECO:0000259" key="7">
    <source>
        <dbReference type="Pfam" id="PF02687"/>
    </source>
</evidence>
<name>A0A9D9I707_9BACT</name>
<feature type="transmembrane region" description="Helical" evidence="6">
    <location>
        <begin position="741"/>
        <end position="765"/>
    </location>
</feature>
<dbReference type="GO" id="GO:0005886">
    <property type="term" value="C:plasma membrane"/>
    <property type="evidence" value="ECO:0007669"/>
    <property type="project" value="UniProtKB-SubCell"/>
</dbReference>
<evidence type="ECO:0000256" key="3">
    <source>
        <dbReference type="ARBA" id="ARBA00022692"/>
    </source>
</evidence>
<gene>
    <name evidence="9" type="ORF">IAB99_05095</name>
</gene>
<evidence type="ECO:0000313" key="10">
    <source>
        <dbReference type="Proteomes" id="UP000823660"/>
    </source>
</evidence>
<dbReference type="PANTHER" id="PTHR30572:SF18">
    <property type="entry name" value="ABC-TYPE MACROLIDE FAMILY EXPORT SYSTEM PERMEASE COMPONENT 2"/>
    <property type="match status" value="1"/>
</dbReference>
<feature type="domain" description="ABC3 transporter permease C-terminal" evidence="7">
    <location>
        <begin position="284"/>
        <end position="396"/>
    </location>
</feature>
<dbReference type="AlphaFoldDB" id="A0A9D9I707"/>
<keyword evidence="2" id="KW-1003">Cell membrane</keyword>
<proteinExistence type="predicted"/>
<evidence type="ECO:0000256" key="4">
    <source>
        <dbReference type="ARBA" id="ARBA00022989"/>
    </source>
</evidence>
<dbReference type="PANTHER" id="PTHR30572">
    <property type="entry name" value="MEMBRANE COMPONENT OF TRANSPORTER-RELATED"/>
    <property type="match status" value="1"/>
</dbReference>
<dbReference type="InterPro" id="IPR025857">
    <property type="entry name" value="MacB_PCD"/>
</dbReference>